<dbReference type="OrthoDB" id="7475655at2"/>
<dbReference type="Gene3D" id="3.40.50.1390">
    <property type="entry name" value="Resolvase, N-terminal catalytic domain"/>
    <property type="match status" value="1"/>
</dbReference>
<organism evidence="3 4">
    <name type="scientific">Nitrobacter winogradskyi</name>
    <name type="common">Nitrobacter agilis</name>
    <dbReference type="NCBI Taxonomy" id="913"/>
    <lineage>
        <taxon>Bacteria</taxon>
        <taxon>Pseudomonadati</taxon>
        <taxon>Pseudomonadota</taxon>
        <taxon>Alphaproteobacteria</taxon>
        <taxon>Hyphomicrobiales</taxon>
        <taxon>Nitrobacteraceae</taxon>
        <taxon>Nitrobacter</taxon>
    </lineage>
</organism>
<dbReference type="PROSITE" id="PS51736">
    <property type="entry name" value="RECOMBINASES_3"/>
    <property type="match status" value="1"/>
</dbReference>
<sequence length="534" mass="60135">MRAGKAVARELVRCGIYTRVSTDNGLDQEFNSLDAQYEASSAYIKSQAHAGWVQVKTRYDDGGFSGGSTDRPALQSLLEDIRARKIDVIVVYKVDRLTRSLADFAKLVELFDAHRVSFVSVTQQFNTTTSMGRLTLNVLLSFAQFEREVTSERIRDKVAASKKKGIWVGGPLPLGYVMENGKVAVVPEEAERVRHIFGRYLELGSARALMRDLKDRNIVSRQRHLKTGAIRGGVPFGCGALFHLLRNRFYIGEVNYKGQIYPGEQPPILDRDLFERVQTMLSVQRSHQTRTRTSFSHLLTGLMFDDAGHRMAPTQAQKKGRHYSYYVSRPLLFGNAAKADVGSVSRVPAPDIDDQVREVVLNPKHRQLKATGLIDNAFARSLIERIEVQQNRLVVQLKQDPDITIEENDSTIVIPWIKPPSKRARSILRPTSAKLPLRPMKLERRATLVAAIARGRRWLDELIADSTTDAQAIAKRERCSLRHVNMTLSLTFLSPALTKAAVEGRLPRGIGLEQLRELPLEWDRQFESLGLSPM</sequence>
<proteinExistence type="predicted"/>
<dbReference type="PROSITE" id="PS51737">
    <property type="entry name" value="RECOMBINASE_DNA_BIND"/>
    <property type="match status" value="1"/>
</dbReference>
<evidence type="ECO:0000259" key="2">
    <source>
        <dbReference type="PROSITE" id="PS51737"/>
    </source>
</evidence>
<protein>
    <recommendedName>
        <fullName evidence="5">Resolvase</fullName>
    </recommendedName>
</protein>
<dbReference type="RefSeq" id="WP_141385137.1">
    <property type="nucleotide sequence ID" value="NZ_JALJZS010000004.1"/>
</dbReference>
<name>A0A4Y3WH10_NITWI</name>
<dbReference type="SUPFAM" id="SSF53041">
    <property type="entry name" value="Resolvase-like"/>
    <property type="match status" value="1"/>
</dbReference>
<dbReference type="InterPro" id="IPR036162">
    <property type="entry name" value="Resolvase-like_N_sf"/>
</dbReference>
<evidence type="ECO:0000313" key="4">
    <source>
        <dbReference type="Proteomes" id="UP000318825"/>
    </source>
</evidence>
<dbReference type="GO" id="GO:0000150">
    <property type="term" value="F:DNA strand exchange activity"/>
    <property type="evidence" value="ECO:0007669"/>
    <property type="project" value="InterPro"/>
</dbReference>
<dbReference type="InterPro" id="IPR006119">
    <property type="entry name" value="Resolv_N"/>
</dbReference>
<dbReference type="InterPro" id="IPR050639">
    <property type="entry name" value="SSR_resolvase"/>
</dbReference>
<dbReference type="Pfam" id="PF07508">
    <property type="entry name" value="Recombinase"/>
    <property type="match status" value="1"/>
</dbReference>
<dbReference type="Gene3D" id="3.90.1750.20">
    <property type="entry name" value="Putative Large Serine Recombinase, Chain B, Domain 2"/>
    <property type="match status" value="1"/>
</dbReference>
<dbReference type="Proteomes" id="UP000318825">
    <property type="component" value="Unassembled WGS sequence"/>
</dbReference>
<reference evidence="3 4" key="1">
    <citation type="submission" date="2019-06" db="EMBL/GenBank/DDBJ databases">
        <title>Whole genome shotgun sequence of Nitrobacter winogradskyi NBRC 14297.</title>
        <authorList>
            <person name="Hosoyama A."/>
            <person name="Uohara A."/>
            <person name="Ohji S."/>
            <person name="Ichikawa N."/>
        </authorList>
    </citation>
    <scope>NUCLEOTIDE SEQUENCE [LARGE SCALE GENOMIC DNA]</scope>
    <source>
        <strain evidence="3 4">NBRC 14297</strain>
    </source>
</reference>
<dbReference type="PANTHER" id="PTHR30461:SF23">
    <property type="entry name" value="DNA RECOMBINASE-RELATED"/>
    <property type="match status" value="1"/>
</dbReference>
<evidence type="ECO:0008006" key="5">
    <source>
        <dbReference type="Google" id="ProtNLM"/>
    </source>
</evidence>
<dbReference type="SMART" id="SM00857">
    <property type="entry name" value="Resolvase"/>
    <property type="match status" value="1"/>
</dbReference>
<dbReference type="CDD" id="cd03768">
    <property type="entry name" value="SR_ResInv"/>
    <property type="match status" value="1"/>
</dbReference>
<dbReference type="InterPro" id="IPR011109">
    <property type="entry name" value="DNA_bind_recombinase_dom"/>
</dbReference>
<dbReference type="PANTHER" id="PTHR30461">
    <property type="entry name" value="DNA-INVERTASE FROM LAMBDOID PROPHAGE"/>
    <property type="match status" value="1"/>
</dbReference>
<gene>
    <name evidence="3" type="ORF">NWI01_32820</name>
</gene>
<dbReference type="EMBL" id="BJNF01000106">
    <property type="protein sequence ID" value="GEC17390.1"/>
    <property type="molecule type" value="Genomic_DNA"/>
</dbReference>
<evidence type="ECO:0000259" key="1">
    <source>
        <dbReference type="PROSITE" id="PS51736"/>
    </source>
</evidence>
<comment type="caution">
    <text evidence="3">The sequence shown here is derived from an EMBL/GenBank/DDBJ whole genome shotgun (WGS) entry which is preliminary data.</text>
</comment>
<dbReference type="InterPro" id="IPR038109">
    <property type="entry name" value="DNA_bind_recomb_sf"/>
</dbReference>
<dbReference type="GO" id="GO:0003677">
    <property type="term" value="F:DNA binding"/>
    <property type="evidence" value="ECO:0007669"/>
    <property type="project" value="InterPro"/>
</dbReference>
<dbReference type="Pfam" id="PF00239">
    <property type="entry name" value="Resolvase"/>
    <property type="match status" value="1"/>
</dbReference>
<feature type="domain" description="Resolvase/invertase-type recombinase catalytic" evidence="1">
    <location>
        <begin position="13"/>
        <end position="165"/>
    </location>
</feature>
<dbReference type="AlphaFoldDB" id="A0A4Y3WH10"/>
<accession>A0A4Y3WH10</accession>
<feature type="domain" description="Recombinase" evidence="2">
    <location>
        <begin position="173"/>
        <end position="287"/>
    </location>
</feature>
<evidence type="ECO:0000313" key="3">
    <source>
        <dbReference type="EMBL" id="GEC17390.1"/>
    </source>
</evidence>